<dbReference type="GO" id="GO:0006396">
    <property type="term" value="P:RNA processing"/>
    <property type="evidence" value="ECO:0007669"/>
    <property type="project" value="InterPro"/>
</dbReference>
<name>A0A0A2G9Q9_9PORP</name>
<dbReference type="InterPro" id="IPR013123">
    <property type="entry name" value="SpoU_subst-bd"/>
</dbReference>
<organism evidence="4 5">
    <name type="scientific">Porphyromonas gingivicanis</name>
    <dbReference type="NCBI Taxonomy" id="266762"/>
    <lineage>
        <taxon>Bacteria</taxon>
        <taxon>Pseudomonadati</taxon>
        <taxon>Bacteroidota</taxon>
        <taxon>Bacteroidia</taxon>
        <taxon>Bacteroidales</taxon>
        <taxon>Porphyromonadaceae</taxon>
        <taxon>Porphyromonas</taxon>
    </lineage>
</organism>
<dbReference type="PANTHER" id="PTHR46429:SF1">
    <property type="entry name" value="23S RRNA (GUANOSINE-2'-O-)-METHYLTRANSFERASE RLMB"/>
    <property type="match status" value="1"/>
</dbReference>
<sequence>MIKEKIIFGIHSVQEALDAGQEIDKIYLRRGIVSEEIRTIKSAARRLRIPVMEVPQERLNRFTRGAHQGCVAVMAQVSYTRLEMLVPHLYEEGFEPLIVVLDGITDTRNFGAIARSAECAGAHALVIPERGSVSVTADAVNASAGALMRIPVCRVPSIVGAVGYLKDSGLSVVVANEKASQRYYETNLTGPLALVLGNEHEGVSEQVARLSSVQVAIPQRGTIGSLNVSVAGGILLFEVLRQQELRDKNEYHY</sequence>
<dbReference type="GO" id="GO:0032259">
    <property type="term" value="P:methylation"/>
    <property type="evidence" value="ECO:0007669"/>
    <property type="project" value="UniProtKB-KW"/>
</dbReference>
<evidence type="ECO:0000256" key="2">
    <source>
        <dbReference type="ARBA" id="ARBA00022679"/>
    </source>
</evidence>
<gene>
    <name evidence="4" type="ORF">HQ36_01360</name>
</gene>
<dbReference type="AlphaFoldDB" id="A0A0A2G9Q9"/>
<dbReference type="InterPro" id="IPR029028">
    <property type="entry name" value="Alpha/beta_knot_MTases"/>
</dbReference>
<dbReference type="Pfam" id="PF08032">
    <property type="entry name" value="SpoU_sub_bind"/>
    <property type="match status" value="1"/>
</dbReference>
<dbReference type="NCBIfam" id="TIGR00186">
    <property type="entry name" value="rRNA_methyl_3"/>
    <property type="match status" value="1"/>
</dbReference>
<evidence type="ECO:0000313" key="4">
    <source>
        <dbReference type="EMBL" id="KGN99135.1"/>
    </source>
</evidence>
<keyword evidence="5" id="KW-1185">Reference proteome</keyword>
<dbReference type="SUPFAM" id="SSF55315">
    <property type="entry name" value="L30e-like"/>
    <property type="match status" value="1"/>
</dbReference>
<accession>A0A0A2G9Q9</accession>
<keyword evidence="1 4" id="KW-0489">Methyltransferase</keyword>
<dbReference type="Gene3D" id="3.40.1280.10">
    <property type="match status" value="1"/>
</dbReference>
<dbReference type="InterPro" id="IPR004441">
    <property type="entry name" value="rRNA_MeTrfase_TrmH"/>
</dbReference>
<dbReference type="Gene3D" id="3.30.1330.30">
    <property type="match status" value="1"/>
</dbReference>
<proteinExistence type="predicted"/>
<dbReference type="Proteomes" id="UP000030134">
    <property type="component" value="Unassembled WGS sequence"/>
</dbReference>
<dbReference type="InterPro" id="IPR001537">
    <property type="entry name" value="SpoU_MeTrfase"/>
</dbReference>
<dbReference type="GO" id="GO:0003723">
    <property type="term" value="F:RNA binding"/>
    <property type="evidence" value="ECO:0007669"/>
    <property type="project" value="InterPro"/>
</dbReference>
<dbReference type="SMART" id="SM00967">
    <property type="entry name" value="SpoU_sub_bind"/>
    <property type="match status" value="1"/>
</dbReference>
<dbReference type="GO" id="GO:0005829">
    <property type="term" value="C:cytosol"/>
    <property type="evidence" value="ECO:0007669"/>
    <property type="project" value="TreeGrafter"/>
</dbReference>
<evidence type="ECO:0000256" key="1">
    <source>
        <dbReference type="ARBA" id="ARBA00022603"/>
    </source>
</evidence>
<reference evidence="4 5" key="1">
    <citation type="submission" date="2014-08" db="EMBL/GenBank/DDBJ databases">
        <title>Porphyromonas gingivicanis strain:COT-022_OH1391 Genome sequencing.</title>
        <authorList>
            <person name="Wallis C."/>
            <person name="Deusch O."/>
            <person name="O'Flynn C."/>
            <person name="Davis I."/>
            <person name="Jospin G."/>
            <person name="Darling A.E."/>
            <person name="Coil D.A."/>
            <person name="Alexiev A."/>
            <person name="Horsfall A."/>
            <person name="Kirkwood N."/>
            <person name="Harris S."/>
            <person name="Eisen J.A."/>
        </authorList>
    </citation>
    <scope>NUCLEOTIDE SEQUENCE [LARGE SCALE GENOMIC DNA]</scope>
    <source>
        <strain evidence="5">COT-022 OH1391</strain>
    </source>
</reference>
<evidence type="ECO:0000313" key="5">
    <source>
        <dbReference type="Proteomes" id="UP000030134"/>
    </source>
</evidence>
<protein>
    <submittedName>
        <fullName evidence="4">RNA methyltransferase</fullName>
    </submittedName>
</protein>
<evidence type="ECO:0000259" key="3">
    <source>
        <dbReference type="SMART" id="SM00967"/>
    </source>
</evidence>
<dbReference type="RefSeq" id="WP_036882792.1">
    <property type="nucleotide sequence ID" value="NZ_JQZW01000002.1"/>
</dbReference>
<dbReference type="STRING" id="266762.HQ36_01360"/>
<dbReference type="Pfam" id="PF00588">
    <property type="entry name" value="SpoU_methylase"/>
    <property type="match status" value="1"/>
</dbReference>
<dbReference type="eggNOG" id="COG0566">
    <property type="taxonomic scope" value="Bacteria"/>
</dbReference>
<feature type="domain" description="RNA 2-O ribose methyltransferase substrate binding" evidence="3">
    <location>
        <begin position="6"/>
        <end position="80"/>
    </location>
</feature>
<dbReference type="GO" id="GO:0008173">
    <property type="term" value="F:RNA methyltransferase activity"/>
    <property type="evidence" value="ECO:0007669"/>
    <property type="project" value="InterPro"/>
</dbReference>
<dbReference type="EMBL" id="JQZW01000002">
    <property type="protein sequence ID" value="KGN99135.1"/>
    <property type="molecule type" value="Genomic_DNA"/>
</dbReference>
<dbReference type="OrthoDB" id="9794400at2"/>
<dbReference type="CDD" id="cd18103">
    <property type="entry name" value="SpoU-like_RlmB"/>
    <property type="match status" value="1"/>
</dbReference>
<comment type="caution">
    <text evidence="4">The sequence shown here is derived from an EMBL/GenBank/DDBJ whole genome shotgun (WGS) entry which is preliminary data.</text>
</comment>
<keyword evidence="2 4" id="KW-0808">Transferase</keyword>
<dbReference type="InterPro" id="IPR029026">
    <property type="entry name" value="tRNA_m1G_MTases_N"/>
</dbReference>
<dbReference type="SUPFAM" id="SSF75217">
    <property type="entry name" value="alpha/beta knot"/>
    <property type="match status" value="1"/>
</dbReference>
<dbReference type="PANTHER" id="PTHR46429">
    <property type="entry name" value="23S RRNA (GUANOSINE-2'-O-)-METHYLTRANSFERASE RLMB"/>
    <property type="match status" value="1"/>
</dbReference>
<dbReference type="InterPro" id="IPR029064">
    <property type="entry name" value="Ribosomal_eL30-like_sf"/>
</dbReference>